<evidence type="ECO:0000313" key="3">
    <source>
        <dbReference type="Proteomes" id="UP000630660"/>
    </source>
</evidence>
<keyword evidence="1" id="KW-0472">Membrane</keyword>
<reference evidence="2" key="1">
    <citation type="submission" date="2019-11" db="EMBL/GenBank/DDBJ databases">
        <title>Microbial mats filling the niche in hypersaline microbial mats.</title>
        <authorList>
            <person name="Wong H.L."/>
            <person name="Macleod F.I."/>
            <person name="White R.A. III"/>
            <person name="Burns B.P."/>
        </authorList>
    </citation>
    <scope>NUCLEOTIDE SEQUENCE</scope>
    <source>
        <strain evidence="2">Bin_327</strain>
    </source>
</reference>
<comment type="caution">
    <text evidence="2">The sequence shown here is derived from an EMBL/GenBank/DDBJ whole genome shotgun (WGS) entry which is preliminary data.</text>
</comment>
<evidence type="ECO:0000313" key="2">
    <source>
        <dbReference type="EMBL" id="MBD3364349.1"/>
    </source>
</evidence>
<accession>A0A9D5QCA7</accession>
<dbReference type="EMBL" id="WJKJ01000126">
    <property type="protein sequence ID" value="MBD3364349.1"/>
    <property type="molecule type" value="Genomic_DNA"/>
</dbReference>
<dbReference type="Proteomes" id="UP000630660">
    <property type="component" value="Unassembled WGS sequence"/>
</dbReference>
<sequence>MNILSIILHPTFVLILGIITYALFLWTLIGGLLRKQLAPKMKRSYIKMHRTCGILAVIFATVHVVLMIAF</sequence>
<feature type="transmembrane region" description="Helical" evidence="1">
    <location>
        <begin position="50"/>
        <end position="69"/>
    </location>
</feature>
<evidence type="ECO:0000256" key="1">
    <source>
        <dbReference type="SAM" id="Phobius"/>
    </source>
</evidence>
<keyword evidence="1" id="KW-0812">Transmembrane</keyword>
<proteinExistence type="predicted"/>
<keyword evidence="1" id="KW-1133">Transmembrane helix</keyword>
<feature type="transmembrane region" description="Helical" evidence="1">
    <location>
        <begin position="6"/>
        <end position="29"/>
    </location>
</feature>
<name>A0A9D5QCA7_UNCW3</name>
<organism evidence="2 3">
    <name type="scientific">candidate division WOR-3 bacterium</name>
    <dbReference type="NCBI Taxonomy" id="2052148"/>
    <lineage>
        <taxon>Bacteria</taxon>
        <taxon>Bacteria division WOR-3</taxon>
    </lineage>
</organism>
<dbReference type="AlphaFoldDB" id="A0A9D5QCA7"/>
<gene>
    <name evidence="2" type="ORF">GF359_03945</name>
</gene>
<protein>
    <submittedName>
        <fullName evidence="2">Uncharacterized protein</fullName>
    </submittedName>
</protein>